<gene>
    <name evidence="2" type="ORF">M6B38_343745</name>
</gene>
<name>A0AAX6GUN5_IRIPA</name>
<accession>A0AAX6GUN5</accession>
<proteinExistence type="predicted"/>
<protein>
    <submittedName>
        <fullName evidence="2">Uncharacterized protein</fullName>
    </submittedName>
</protein>
<reference evidence="2" key="2">
    <citation type="submission" date="2023-04" db="EMBL/GenBank/DDBJ databases">
        <authorList>
            <person name="Bruccoleri R.E."/>
            <person name="Oakeley E.J."/>
            <person name="Faust A.-M."/>
            <person name="Dessus-Babus S."/>
            <person name="Altorfer M."/>
            <person name="Burckhardt D."/>
            <person name="Oertli M."/>
            <person name="Naumann U."/>
            <person name="Petersen F."/>
            <person name="Wong J."/>
        </authorList>
    </citation>
    <scope>NUCLEOTIDE SEQUENCE</scope>
    <source>
        <strain evidence="2">GSM-AAB239-AS_SAM_17_03QT</strain>
        <tissue evidence="2">Leaf</tissue>
    </source>
</reference>
<sequence>MAEPTSTTRCSGRPISSPAPCQIPRGEILYVRPTLEPSVLSKRACPGRAPLRTSQAALDQSDEIPLLRAPSDRPRRAPAVAVPVGSRRHRRNAELRQPWPSNVAAITLSTGKTWVC</sequence>
<evidence type="ECO:0000313" key="3">
    <source>
        <dbReference type="Proteomes" id="UP001140949"/>
    </source>
</evidence>
<dbReference type="EMBL" id="JANAVB010016195">
    <property type="protein sequence ID" value="KAJ6832243.1"/>
    <property type="molecule type" value="Genomic_DNA"/>
</dbReference>
<keyword evidence="3" id="KW-1185">Reference proteome</keyword>
<comment type="caution">
    <text evidence="2">The sequence shown here is derived from an EMBL/GenBank/DDBJ whole genome shotgun (WGS) entry which is preliminary data.</text>
</comment>
<feature type="region of interest" description="Disordered" evidence="1">
    <location>
        <begin position="68"/>
        <end position="91"/>
    </location>
</feature>
<evidence type="ECO:0000313" key="2">
    <source>
        <dbReference type="EMBL" id="KAJ6832243.1"/>
    </source>
</evidence>
<dbReference type="Proteomes" id="UP001140949">
    <property type="component" value="Unassembled WGS sequence"/>
</dbReference>
<dbReference type="AlphaFoldDB" id="A0AAX6GUN5"/>
<reference evidence="2" key="1">
    <citation type="journal article" date="2023" name="GigaByte">
        <title>Genome assembly of the bearded iris, Iris pallida Lam.</title>
        <authorList>
            <person name="Bruccoleri R.E."/>
            <person name="Oakeley E.J."/>
            <person name="Faust A.M.E."/>
            <person name="Altorfer M."/>
            <person name="Dessus-Babus S."/>
            <person name="Burckhardt D."/>
            <person name="Oertli M."/>
            <person name="Naumann U."/>
            <person name="Petersen F."/>
            <person name="Wong J."/>
        </authorList>
    </citation>
    <scope>NUCLEOTIDE SEQUENCE</scope>
    <source>
        <strain evidence="2">GSM-AAB239-AS_SAM_17_03QT</strain>
    </source>
</reference>
<organism evidence="2 3">
    <name type="scientific">Iris pallida</name>
    <name type="common">Sweet iris</name>
    <dbReference type="NCBI Taxonomy" id="29817"/>
    <lineage>
        <taxon>Eukaryota</taxon>
        <taxon>Viridiplantae</taxon>
        <taxon>Streptophyta</taxon>
        <taxon>Embryophyta</taxon>
        <taxon>Tracheophyta</taxon>
        <taxon>Spermatophyta</taxon>
        <taxon>Magnoliopsida</taxon>
        <taxon>Liliopsida</taxon>
        <taxon>Asparagales</taxon>
        <taxon>Iridaceae</taxon>
        <taxon>Iridoideae</taxon>
        <taxon>Irideae</taxon>
        <taxon>Iris</taxon>
    </lineage>
</organism>
<evidence type="ECO:0000256" key="1">
    <source>
        <dbReference type="SAM" id="MobiDB-lite"/>
    </source>
</evidence>